<dbReference type="OrthoDB" id="5950040at2759"/>
<gene>
    <name evidence="2" type="ORF">ILUMI_03779</name>
</gene>
<evidence type="ECO:0000313" key="3">
    <source>
        <dbReference type="Proteomes" id="UP000801492"/>
    </source>
</evidence>
<evidence type="ECO:0000313" key="2">
    <source>
        <dbReference type="EMBL" id="KAF2902406.1"/>
    </source>
</evidence>
<feature type="non-terminal residue" evidence="2">
    <location>
        <position position="1"/>
    </location>
</feature>
<feature type="compositionally biased region" description="Basic and acidic residues" evidence="1">
    <location>
        <begin position="30"/>
        <end position="45"/>
    </location>
</feature>
<evidence type="ECO:0000256" key="1">
    <source>
        <dbReference type="SAM" id="MobiDB-lite"/>
    </source>
</evidence>
<sequence>ETFSRCCGLACVKRERPECTYSILSRSLRRGPDSHTDSTTGRDDPSIQTNVTFTHKNSQESMNFAAGAYRGSFKCKSDAMDTAGASYRPRQLTRITKVEKDYSEYRGRFFKIRMKKDSNHRAITFWNLFVCVARRNSDPHISGFFASPVRESHFNMELEKKNDKRNLSTSSCDISNSSLKDIDNAVLEDELASYLHMVKHQQ</sequence>
<keyword evidence="3" id="KW-1185">Reference proteome</keyword>
<accession>A0A8K0DFL6</accession>
<name>A0A8K0DFL6_IGNLU</name>
<organism evidence="2 3">
    <name type="scientific">Ignelater luminosus</name>
    <name type="common">Cucubano</name>
    <name type="synonym">Pyrophorus luminosus</name>
    <dbReference type="NCBI Taxonomy" id="2038154"/>
    <lineage>
        <taxon>Eukaryota</taxon>
        <taxon>Metazoa</taxon>
        <taxon>Ecdysozoa</taxon>
        <taxon>Arthropoda</taxon>
        <taxon>Hexapoda</taxon>
        <taxon>Insecta</taxon>
        <taxon>Pterygota</taxon>
        <taxon>Neoptera</taxon>
        <taxon>Endopterygota</taxon>
        <taxon>Coleoptera</taxon>
        <taxon>Polyphaga</taxon>
        <taxon>Elateriformia</taxon>
        <taxon>Elateroidea</taxon>
        <taxon>Elateridae</taxon>
        <taxon>Agrypninae</taxon>
        <taxon>Pyrophorini</taxon>
        <taxon>Ignelater</taxon>
    </lineage>
</organism>
<protein>
    <submittedName>
        <fullName evidence="2">Uncharacterized protein</fullName>
    </submittedName>
</protein>
<reference evidence="2" key="1">
    <citation type="submission" date="2019-08" db="EMBL/GenBank/DDBJ databases">
        <title>The genome of the North American firefly Photinus pyralis.</title>
        <authorList>
            <consortium name="Photinus pyralis genome working group"/>
            <person name="Fallon T.R."/>
            <person name="Sander Lower S.E."/>
            <person name="Weng J.-K."/>
        </authorList>
    </citation>
    <scope>NUCLEOTIDE SEQUENCE</scope>
    <source>
        <strain evidence="2">TRF0915ILg1</strain>
        <tissue evidence="2">Whole body</tissue>
    </source>
</reference>
<comment type="caution">
    <text evidence="2">The sequence shown here is derived from an EMBL/GenBank/DDBJ whole genome shotgun (WGS) entry which is preliminary data.</text>
</comment>
<dbReference type="AlphaFoldDB" id="A0A8K0DFL6"/>
<dbReference type="Proteomes" id="UP000801492">
    <property type="component" value="Unassembled WGS sequence"/>
</dbReference>
<feature type="region of interest" description="Disordered" evidence="1">
    <location>
        <begin position="28"/>
        <end position="48"/>
    </location>
</feature>
<dbReference type="EMBL" id="VTPC01001310">
    <property type="protein sequence ID" value="KAF2902406.1"/>
    <property type="molecule type" value="Genomic_DNA"/>
</dbReference>
<proteinExistence type="predicted"/>